<keyword evidence="1" id="KW-0472">Membrane</keyword>
<name>A0A0H2S2T9_9AGAM</name>
<accession>A0A0H2S2T9</accession>
<dbReference type="AlphaFoldDB" id="A0A0H2S2T9"/>
<organism evidence="2 3">
    <name type="scientific">Schizopora paradoxa</name>
    <dbReference type="NCBI Taxonomy" id="27342"/>
    <lineage>
        <taxon>Eukaryota</taxon>
        <taxon>Fungi</taxon>
        <taxon>Dikarya</taxon>
        <taxon>Basidiomycota</taxon>
        <taxon>Agaricomycotina</taxon>
        <taxon>Agaricomycetes</taxon>
        <taxon>Hymenochaetales</taxon>
        <taxon>Schizoporaceae</taxon>
        <taxon>Schizopora</taxon>
    </lineage>
</organism>
<dbReference type="InParanoid" id="A0A0H2S2T9"/>
<proteinExistence type="predicted"/>
<sequence length="108" mass="12304">MPMGVRPLLRYHFVIETSRARGSKSSAMARNNGSPCITRSQNTRIYDRVNPLIIGLTKKTWRYFCAVHPCGALCLLTVMFLLAKTILLDVYTLRSLALHARKLEILRL</sequence>
<keyword evidence="1" id="KW-1133">Transmembrane helix</keyword>
<keyword evidence="3" id="KW-1185">Reference proteome</keyword>
<dbReference type="EMBL" id="KQ085921">
    <property type="protein sequence ID" value="KLO16063.1"/>
    <property type="molecule type" value="Genomic_DNA"/>
</dbReference>
<keyword evidence="1" id="KW-0812">Transmembrane</keyword>
<gene>
    <name evidence="2" type="ORF">SCHPADRAFT_233893</name>
</gene>
<evidence type="ECO:0000313" key="2">
    <source>
        <dbReference type="EMBL" id="KLO16063.1"/>
    </source>
</evidence>
<feature type="transmembrane region" description="Helical" evidence="1">
    <location>
        <begin position="63"/>
        <end position="83"/>
    </location>
</feature>
<dbReference type="Proteomes" id="UP000053477">
    <property type="component" value="Unassembled WGS sequence"/>
</dbReference>
<evidence type="ECO:0000256" key="1">
    <source>
        <dbReference type="SAM" id="Phobius"/>
    </source>
</evidence>
<protein>
    <submittedName>
        <fullName evidence="2">Uncharacterized protein</fullName>
    </submittedName>
</protein>
<evidence type="ECO:0000313" key="3">
    <source>
        <dbReference type="Proteomes" id="UP000053477"/>
    </source>
</evidence>
<reference evidence="2 3" key="1">
    <citation type="submission" date="2015-04" db="EMBL/GenBank/DDBJ databases">
        <title>Complete genome sequence of Schizopora paradoxa KUC8140, a cosmopolitan wood degrader in East Asia.</title>
        <authorList>
            <consortium name="DOE Joint Genome Institute"/>
            <person name="Min B."/>
            <person name="Park H."/>
            <person name="Jang Y."/>
            <person name="Kim J.-J."/>
            <person name="Kim K.H."/>
            <person name="Pangilinan J."/>
            <person name="Lipzen A."/>
            <person name="Riley R."/>
            <person name="Grigoriev I.V."/>
            <person name="Spatafora J.W."/>
            <person name="Choi I.-G."/>
        </authorList>
    </citation>
    <scope>NUCLEOTIDE SEQUENCE [LARGE SCALE GENOMIC DNA]</scope>
    <source>
        <strain evidence="2 3">KUC8140</strain>
    </source>
</reference>